<feature type="region of interest" description="Disordered" evidence="1">
    <location>
        <begin position="724"/>
        <end position="744"/>
    </location>
</feature>
<evidence type="ECO:0000313" key="2">
    <source>
        <dbReference type="EMBL" id="KAF4691920.1"/>
    </source>
</evidence>
<sequence length="787" mass="85376">MRYSTALLLTSLDGDGAASRVDGVESCKAIMERLGIPYDQDYSLARFTSREIYELRRDNPLYSGLLLAAVVEYMVKTGTERVLIAELHGRARPSCCGGDSVVVVSATSRDLQATLKQGVASGADILVTNVGERVGSVVQELRSLSTLAEEGGDGTTASRVYIVINRSSRPVDVAGCVGDGLSAVDFSLDNAAICSWLLHAVVEQSAQPRSEKPGAERAASASRLTELRGALSRMVLASDETLYDDEETVNSICEICEEITQAQQQLAEESVVEAEATVRSYERYEWLVRGLAAVYGVVRLMPKLSADYWIPPGTFVAWCKEGLGGRAGAPNDDGANAEQLKLCIGHILRMLFLACDERDHLVLALAIALALESLSGPQPNVYHQCLKFICGESTGACGDSSEGLPEDLQEHSEWLSGAIWRNFKHLEQLGGPFLNITANLSKDPARWGRVRSSGCDWPCQLSDVEKAVVLLALDSDCLLTRLPPRVYPIIVIHGTAARLQYSMDIALRILDIPAERVMEVMSLACIEESRLEGVVTEAASSGRVVFLRDAYYGVEALLTLCETLQELSSGVESRIAEGFRIILTIDDTSALPDQVLEHSVRVSLANGWITDAVGECLSTREASSGSRRRELDRLVDFHLAATDPGMNAVARYRHPLTEADLRVAGELLLSTGPSTETEIRQMDYLIKDIVYGSGDWMPADEDDSLGSSYKAASVLARDSIAAGVEHESPGARSSSPNVRRRWGKREGKRLATLLGIDKRRIVDPHTQKLTAGTRPPCFGGGSEARLS</sequence>
<feature type="compositionally biased region" description="Gly residues" evidence="1">
    <location>
        <begin position="778"/>
        <end position="787"/>
    </location>
</feature>
<dbReference type="GO" id="GO:0045505">
    <property type="term" value="F:dynein intermediate chain binding"/>
    <property type="evidence" value="ECO:0007669"/>
    <property type="project" value="InterPro"/>
</dbReference>
<accession>A0A7J6P886</accession>
<dbReference type="PANTHER" id="PTHR45703">
    <property type="entry name" value="DYNEIN HEAVY CHAIN"/>
    <property type="match status" value="1"/>
</dbReference>
<dbReference type="GO" id="GO:0051959">
    <property type="term" value="F:dynein light intermediate chain binding"/>
    <property type="evidence" value="ECO:0007669"/>
    <property type="project" value="InterPro"/>
</dbReference>
<dbReference type="InterPro" id="IPR026983">
    <property type="entry name" value="DHC"/>
</dbReference>
<dbReference type="AlphaFoldDB" id="A0A7J6P886"/>
<evidence type="ECO:0000313" key="3">
    <source>
        <dbReference type="Proteomes" id="UP000541610"/>
    </source>
</evidence>
<dbReference type="GO" id="GO:0007018">
    <property type="term" value="P:microtubule-based movement"/>
    <property type="evidence" value="ECO:0007669"/>
    <property type="project" value="InterPro"/>
</dbReference>
<dbReference type="InterPro" id="IPR027417">
    <property type="entry name" value="P-loop_NTPase"/>
</dbReference>
<organism evidence="2 3">
    <name type="scientific">Perkinsus olseni</name>
    <name type="common">Perkinsus atlanticus</name>
    <dbReference type="NCBI Taxonomy" id="32597"/>
    <lineage>
        <taxon>Eukaryota</taxon>
        <taxon>Sar</taxon>
        <taxon>Alveolata</taxon>
        <taxon>Perkinsozoa</taxon>
        <taxon>Perkinsea</taxon>
        <taxon>Perkinsida</taxon>
        <taxon>Perkinsidae</taxon>
        <taxon>Perkinsus</taxon>
    </lineage>
</organism>
<feature type="region of interest" description="Disordered" evidence="1">
    <location>
        <begin position="765"/>
        <end position="787"/>
    </location>
</feature>
<gene>
    <name evidence="2" type="ORF">FOZ60_014408</name>
</gene>
<dbReference type="Proteomes" id="UP000541610">
    <property type="component" value="Unassembled WGS sequence"/>
</dbReference>
<dbReference type="Gene3D" id="3.40.50.300">
    <property type="entry name" value="P-loop containing nucleotide triphosphate hydrolases"/>
    <property type="match status" value="1"/>
</dbReference>
<name>A0A7J6P886_PEROL</name>
<comment type="caution">
    <text evidence="2">The sequence shown here is derived from an EMBL/GenBank/DDBJ whole genome shotgun (WGS) entry which is preliminary data.</text>
</comment>
<evidence type="ECO:0000256" key="1">
    <source>
        <dbReference type="SAM" id="MobiDB-lite"/>
    </source>
</evidence>
<dbReference type="PANTHER" id="PTHR45703:SF36">
    <property type="entry name" value="DYNEIN HEAVY CHAIN, CYTOPLASMIC"/>
    <property type="match status" value="1"/>
</dbReference>
<proteinExistence type="predicted"/>
<dbReference type="GO" id="GO:0030286">
    <property type="term" value="C:dynein complex"/>
    <property type="evidence" value="ECO:0007669"/>
    <property type="project" value="InterPro"/>
</dbReference>
<protein>
    <submittedName>
        <fullName evidence="2">Uncharacterized protein</fullName>
    </submittedName>
</protein>
<reference evidence="2 3" key="1">
    <citation type="submission" date="2020-04" db="EMBL/GenBank/DDBJ databases">
        <title>Perkinsus olseni comparative genomics.</title>
        <authorList>
            <person name="Bogema D.R."/>
        </authorList>
    </citation>
    <scope>NUCLEOTIDE SEQUENCE [LARGE SCALE GENOMIC DNA]</scope>
    <source>
        <strain evidence="2">00978-12</strain>
    </source>
</reference>
<dbReference type="EMBL" id="JABANP010000068">
    <property type="protein sequence ID" value="KAF4691920.1"/>
    <property type="molecule type" value="Genomic_DNA"/>
</dbReference>